<dbReference type="Gene3D" id="3.60.110.10">
    <property type="entry name" value="Carbon-nitrogen hydrolase"/>
    <property type="match status" value="1"/>
</dbReference>
<dbReference type="InterPro" id="IPR045378">
    <property type="entry name" value="LNT_N"/>
</dbReference>
<dbReference type="InterPro" id="IPR004563">
    <property type="entry name" value="Apolipo_AcylTrfase"/>
</dbReference>
<evidence type="ECO:0000256" key="7">
    <source>
        <dbReference type="ARBA" id="ARBA00023315"/>
    </source>
</evidence>
<dbReference type="Proteomes" id="UP001154265">
    <property type="component" value="Unassembled WGS sequence"/>
</dbReference>
<dbReference type="Pfam" id="PF00795">
    <property type="entry name" value="CN_hydrolase"/>
    <property type="match status" value="1"/>
</dbReference>
<dbReference type="SUPFAM" id="SSF56317">
    <property type="entry name" value="Carbon-nitrogen hydrolase"/>
    <property type="match status" value="1"/>
</dbReference>
<name>A0ABT6EYG2_9SYNE</name>
<comment type="catalytic activity">
    <reaction evidence="8">
        <text>N-terminal S-1,2-diacyl-sn-glyceryl-L-cysteinyl-[lipoprotein] + a glycerophospholipid = N-acyl-S-1,2-diacyl-sn-glyceryl-L-cysteinyl-[lipoprotein] + a 2-acyl-sn-glycero-3-phospholipid + H(+)</text>
        <dbReference type="Rhea" id="RHEA:48228"/>
        <dbReference type="Rhea" id="RHEA-COMP:14681"/>
        <dbReference type="Rhea" id="RHEA-COMP:14684"/>
        <dbReference type="ChEBI" id="CHEBI:15378"/>
        <dbReference type="ChEBI" id="CHEBI:136912"/>
        <dbReference type="ChEBI" id="CHEBI:140656"/>
        <dbReference type="ChEBI" id="CHEBI:140657"/>
        <dbReference type="ChEBI" id="CHEBI:140660"/>
        <dbReference type="EC" id="2.3.1.269"/>
    </reaction>
</comment>
<dbReference type="Pfam" id="PF20154">
    <property type="entry name" value="LNT_N"/>
    <property type="match status" value="1"/>
</dbReference>
<feature type="transmembrane region" description="Helical" evidence="8">
    <location>
        <begin position="94"/>
        <end position="116"/>
    </location>
</feature>
<evidence type="ECO:0000256" key="4">
    <source>
        <dbReference type="ARBA" id="ARBA00022692"/>
    </source>
</evidence>
<evidence type="ECO:0000313" key="10">
    <source>
        <dbReference type="EMBL" id="MDG2990855.1"/>
    </source>
</evidence>
<comment type="similarity">
    <text evidence="8">Belongs to the CN hydrolase family. Apolipoprotein N-acyltransferase subfamily.</text>
</comment>
<feature type="transmembrane region" description="Helical" evidence="8">
    <location>
        <begin position="51"/>
        <end position="74"/>
    </location>
</feature>
<reference evidence="10" key="1">
    <citation type="journal article" date="2022" name="Genome Biol. Evol.">
        <title>A New Gene Family Diagnostic for Intracellular Biomineralization of Amorphous Ca Carbonates by Cyanobacteria.</title>
        <authorList>
            <person name="Benzerara K."/>
            <person name="Duprat E."/>
            <person name="Bitard-Feildel T."/>
            <person name="Caumes G."/>
            <person name="Cassier-Chauvat C."/>
            <person name="Chauvat F."/>
            <person name="Dezi M."/>
            <person name="Diop S.I."/>
            <person name="Gaschignard G."/>
            <person name="Gorgen S."/>
            <person name="Gugger M."/>
            <person name="Lopez-Garcia P."/>
            <person name="Millet M."/>
            <person name="Skouri-Panet F."/>
            <person name="Moreira D."/>
            <person name="Callebaut I."/>
        </authorList>
    </citation>
    <scope>NUCLEOTIDE SEQUENCE</scope>
    <source>
        <strain evidence="10">G9</strain>
    </source>
</reference>
<evidence type="ECO:0000256" key="8">
    <source>
        <dbReference type="HAMAP-Rule" id="MF_01148"/>
    </source>
</evidence>
<keyword evidence="4 8" id="KW-0812">Transmembrane</keyword>
<organism evidence="10 11">
    <name type="scientific">Candidatus Synechococcus calcipolaris G9</name>
    <dbReference type="NCBI Taxonomy" id="1497997"/>
    <lineage>
        <taxon>Bacteria</taxon>
        <taxon>Bacillati</taxon>
        <taxon>Cyanobacteriota</taxon>
        <taxon>Cyanophyceae</taxon>
        <taxon>Synechococcales</taxon>
        <taxon>Synechococcaceae</taxon>
        <taxon>Synechococcus</taxon>
    </lineage>
</organism>
<feature type="transmembrane region" description="Helical" evidence="8">
    <location>
        <begin position="128"/>
        <end position="149"/>
    </location>
</feature>
<feature type="transmembrane region" description="Helical" evidence="8">
    <location>
        <begin position="169"/>
        <end position="194"/>
    </location>
</feature>
<reference evidence="10" key="2">
    <citation type="submission" date="2022-01" db="EMBL/GenBank/DDBJ databases">
        <authorList>
            <person name="Zivanovic Y."/>
            <person name="Moreira D."/>
            <person name="Lopez-Garcia P."/>
        </authorList>
    </citation>
    <scope>NUCLEOTIDE SEQUENCE</scope>
    <source>
        <strain evidence="10">G9</strain>
    </source>
</reference>
<keyword evidence="11" id="KW-1185">Reference proteome</keyword>
<keyword evidence="3 8" id="KW-0808">Transferase</keyword>
<comment type="subcellular location">
    <subcellularLocation>
        <location evidence="1 8">Cell membrane</location>
        <topology evidence="1 8">Multi-pass membrane protein</topology>
    </subcellularLocation>
</comment>
<feature type="transmembrane region" description="Helical" evidence="8">
    <location>
        <begin position="28"/>
        <end position="44"/>
    </location>
</feature>
<proteinExistence type="inferred from homology"/>
<dbReference type="PANTHER" id="PTHR38686:SF1">
    <property type="entry name" value="APOLIPOPROTEIN N-ACYLTRANSFERASE"/>
    <property type="match status" value="1"/>
</dbReference>
<evidence type="ECO:0000256" key="6">
    <source>
        <dbReference type="ARBA" id="ARBA00023136"/>
    </source>
</evidence>
<evidence type="ECO:0000313" key="11">
    <source>
        <dbReference type="Proteomes" id="UP001154265"/>
    </source>
</evidence>
<dbReference type="NCBIfam" id="TIGR00546">
    <property type="entry name" value="lnt"/>
    <property type="match status" value="1"/>
</dbReference>
<dbReference type="RefSeq" id="WP_277866748.1">
    <property type="nucleotide sequence ID" value="NZ_JAKKUT010000002.1"/>
</dbReference>
<feature type="domain" description="CN hydrolase" evidence="9">
    <location>
        <begin position="238"/>
        <end position="473"/>
    </location>
</feature>
<keyword evidence="2 8" id="KW-1003">Cell membrane</keyword>
<protein>
    <recommendedName>
        <fullName evidence="8">Apolipoprotein N-acyltransferase</fullName>
        <shortName evidence="8">ALP N-acyltransferase</shortName>
        <ecNumber evidence="8">2.3.1.269</ecNumber>
    </recommendedName>
</protein>
<gene>
    <name evidence="8 10" type="primary">lnt</name>
    <name evidence="10" type="ORF">L3556_07935</name>
</gene>
<comment type="caution">
    <text evidence="10">The sequence shown here is derived from an EMBL/GenBank/DDBJ whole genome shotgun (WGS) entry which is preliminary data.</text>
</comment>
<sequence length="503" mass="55655">MSRFPVLVLALLFLWGMIASLAFPPASIWGLGWVALVPLWMYICQPRSPDWWIISFAGFLWGVGFYSTSLNWILDLHPLMWMGVPEANSVAIALGVWLFLCILGGVFSGTWALLFALWGKAAPMGLRILGGVTIWGVLEAICSHSPLWWLSFSLTQSPGNLWLLHLGQLSGPTLVTVVVVAINGFIAEMAIVYLRSRTLPRFLWIPPLLLIIAAHGLGGILMASSPVDVAPRLNIGLIQGNIPTRVKLTAAGIRQAWDHYGQGYKQLVEQGADAVLTPEAALPIRWQPDQVNPLTRAIALEGVPLWLGTFIERNDHVYQSLITLDGDGQVYSVYKKVKLVPLGEYIPEGLGGLVQRLSPLSANLSAGAADQLFQTPLGPAIVGICFESAFSYRFRDQAALGGEWILSLANNDPYTYPLMAQHHAQDVMRAIESDRWLVRATNTGLSAVISPQGQTRWRSQIQVFEIHLSTIYPRRSQTLYVRWGDWFIVVLIITTALAWRYSP</sequence>
<dbReference type="PANTHER" id="PTHR38686">
    <property type="entry name" value="APOLIPOPROTEIN N-ACYLTRANSFERASE"/>
    <property type="match status" value="1"/>
</dbReference>
<accession>A0ABT6EYG2</accession>
<keyword evidence="7 8" id="KW-0012">Acyltransferase</keyword>
<dbReference type="HAMAP" id="MF_01148">
    <property type="entry name" value="Lnt"/>
    <property type="match status" value="1"/>
</dbReference>
<evidence type="ECO:0000256" key="3">
    <source>
        <dbReference type="ARBA" id="ARBA00022679"/>
    </source>
</evidence>
<dbReference type="PROSITE" id="PS50263">
    <property type="entry name" value="CN_HYDROLASE"/>
    <property type="match status" value="1"/>
</dbReference>
<comment type="function">
    <text evidence="8">Catalyzes the phospholipid dependent N-acylation of the N-terminal cysteine of apolipoprotein, the last step in lipoprotein maturation.</text>
</comment>
<feature type="transmembrane region" description="Helical" evidence="8">
    <location>
        <begin position="201"/>
        <end position="223"/>
    </location>
</feature>
<dbReference type="InterPro" id="IPR003010">
    <property type="entry name" value="C-N_Hydrolase"/>
</dbReference>
<evidence type="ECO:0000256" key="2">
    <source>
        <dbReference type="ARBA" id="ARBA00022475"/>
    </source>
</evidence>
<keyword evidence="5 8" id="KW-1133">Transmembrane helix</keyword>
<evidence type="ECO:0000256" key="1">
    <source>
        <dbReference type="ARBA" id="ARBA00004651"/>
    </source>
</evidence>
<comment type="pathway">
    <text evidence="8">Protein modification; lipoprotein biosynthesis (N-acyl transfer).</text>
</comment>
<dbReference type="InterPro" id="IPR036526">
    <property type="entry name" value="C-N_Hydrolase_sf"/>
</dbReference>
<keyword evidence="6 8" id="KW-0472">Membrane</keyword>
<evidence type="ECO:0000256" key="5">
    <source>
        <dbReference type="ARBA" id="ARBA00022989"/>
    </source>
</evidence>
<dbReference type="CDD" id="cd07571">
    <property type="entry name" value="ALP_N-acyl_transferase"/>
    <property type="match status" value="1"/>
</dbReference>
<dbReference type="EMBL" id="JAKKUT010000002">
    <property type="protein sequence ID" value="MDG2990855.1"/>
    <property type="molecule type" value="Genomic_DNA"/>
</dbReference>
<dbReference type="EC" id="2.3.1.269" evidence="8"/>
<evidence type="ECO:0000259" key="9">
    <source>
        <dbReference type="PROSITE" id="PS50263"/>
    </source>
</evidence>